<sequence>MAALGGDAARLDDKDNVHLTHRVYPMGDGDNRDAADRTLQPVLQRPLALGVKGTRALVQQ</sequence>
<dbReference type="AlphaFoldDB" id="A0A4U6XPJ7"/>
<keyword evidence="2" id="KW-1185">Reference proteome</keyword>
<reference evidence="1 2" key="1">
    <citation type="journal article" date="2019" name="PLoS ONE">
        <title>Comparative genome analysis indicates high evolutionary potential of pathogenicity genes in Colletotrichum tanaceti.</title>
        <authorList>
            <person name="Lelwala R.V."/>
            <person name="Korhonen P.K."/>
            <person name="Young N.D."/>
            <person name="Scott J.B."/>
            <person name="Ades P.A."/>
            <person name="Gasser R.B."/>
            <person name="Taylor P.W.J."/>
        </authorList>
    </citation>
    <scope>NUCLEOTIDE SEQUENCE [LARGE SCALE GENOMIC DNA]</scope>
    <source>
        <strain evidence="1">BRIP57314</strain>
    </source>
</reference>
<proteinExistence type="predicted"/>
<accession>A0A4U6XPJ7</accession>
<protein>
    <submittedName>
        <fullName evidence="1">Uncharacterized protein</fullName>
    </submittedName>
</protein>
<dbReference type="EMBL" id="PJEX01000038">
    <property type="protein sequence ID" value="TKW57671.1"/>
    <property type="molecule type" value="Genomic_DNA"/>
</dbReference>
<gene>
    <name evidence="1" type="ORF">CTA1_6714</name>
</gene>
<evidence type="ECO:0000313" key="1">
    <source>
        <dbReference type="EMBL" id="TKW57671.1"/>
    </source>
</evidence>
<dbReference type="Proteomes" id="UP000310108">
    <property type="component" value="Unassembled WGS sequence"/>
</dbReference>
<comment type="caution">
    <text evidence="1">The sequence shown here is derived from an EMBL/GenBank/DDBJ whole genome shotgun (WGS) entry which is preliminary data.</text>
</comment>
<organism evidence="1 2">
    <name type="scientific">Colletotrichum tanaceti</name>
    <dbReference type="NCBI Taxonomy" id="1306861"/>
    <lineage>
        <taxon>Eukaryota</taxon>
        <taxon>Fungi</taxon>
        <taxon>Dikarya</taxon>
        <taxon>Ascomycota</taxon>
        <taxon>Pezizomycotina</taxon>
        <taxon>Sordariomycetes</taxon>
        <taxon>Hypocreomycetidae</taxon>
        <taxon>Glomerellales</taxon>
        <taxon>Glomerellaceae</taxon>
        <taxon>Colletotrichum</taxon>
        <taxon>Colletotrichum destructivum species complex</taxon>
    </lineage>
</organism>
<evidence type="ECO:0000313" key="2">
    <source>
        <dbReference type="Proteomes" id="UP000310108"/>
    </source>
</evidence>
<name>A0A4U6XPJ7_9PEZI</name>